<evidence type="ECO:0000256" key="2">
    <source>
        <dbReference type="ARBA" id="ARBA00022692"/>
    </source>
</evidence>
<dbReference type="PANTHER" id="PTHR30249:SF0">
    <property type="entry name" value="PLASTIDAL GLYCOLATE_GLYCERATE TRANSLOCATOR 1, CHLOROPLASTIC"/>
    <property type="match status" value="1"/>
</dbReference>
<feature type="transmembrane region" description="Helical" evidence="5">
    <location>
        <begin position="444"/>
        <end position="465"/>
    </location>
</feature>
<evidence type="ECO:0000256" key="1">
    <source>
        <dbReference type="ARBA" id="ARBA00004141"/>
    </source>
</evidence>
<keyword evidence="2 5" id="KW-0812">Transmembrane</keyword>
<dbReference type="PANTHER" id="PTHR30249">
    <property type="entry name" value="PUTATIVE SEROTONIN TRANSPORTER"/>
    <property type="match status" value="1"/>
</dbReference>
<protein>
    <recommendedName>
        <fullName evidence="8">Plastidal glycolate/glycerate translocator 1, chloroplastic</fullName>
    </recommendedName>
</protein>
<name>A0A6S9FDZ5_HETAK</name>
<gene>
    <name evidence="7" type="ORF">HAKA00212_LOCUS6472</name>
</gene>
<sequence length="480" mass="49149">MNTRTILVLLAAVLCLLSTNASTASPKKPLGVASSVALKPALVQSINNGGKDLKSSIPEITKTSTSFGAFLFMDWSLRKVFKRLEINFPSSLCGMFVMFFGLLGLERVDAQTAAKVVAFLGPGFDQLTKWLPTFFVPGVVMMPLSPPLSGGTVGRLLLLNAGGLVINFFVASRVAGLLIKANGGAAAPSAPAAAPAAGGKHPYPMELAHKLFGAAAVAAAVAVSTGSPQAYAVTMLAATVGGFVAANHLPANVKTICSPFIVSSLVGLAACAALAPVSRIGGFKDLVRDYTRKQGGLGMGAGDVLLGLLGPSILSFGLSMYHRRALIAQNLAVVVGTNLFSAAFSLLGTAVLARALGLAAGLRTSTVMRNVTMALGLPLFEMLGGANASVAVAMIILTGILGQNFGQILMDRFRVRDPVARGLAMGISGHGLGTAALAQTEKDAFPFSALAMALNGSFAVCLAALPPFRRLLLSLAGVAN</sequence>
<keyword evidence="4 5" id="KW-0472">Membrane</keyword>
<feature type="signal peptide" evidence="6">
    <location>
        <begin position="1"/>
        <end position="21"/>
    </location>
</feature>
<evidence type="ECO:0000256" key="6">
    <source>
        <dbReference type="SAM" id="SignalP"/>
    </source>
</evidence>
<dbReference type="AlphaFoldDB" id="A0A6S9FDZ5"/>
<feature type="transmembrane region" description="Helical" evidence="5">
    <location>
        <begin position="230"/>
        <end position="249"/>
    </location>
</feature>
<proteinExistence type="predicted"/>
<evidence type="ECO:0000256" key="4">
    <source>
        <dbReference type="ARBA" id="ARBA00023136"/>
    </source>
</evidence>
<feature type="chain" id="PRO_5030159553" description="Plastidal glycolate/glycerate translocator 1, chloroplastic" evidence="6">
    <location>
        <begin position="22"/>
        <end position="480"/>
    </location>
</feature>
<dbReference type="Pfam" id="PF04172">
    <property type="entry name" value="LrgB"/>
    <property type="match status" value="1"/>
</dbReference>
<reference evidence="7" key="1">
    <citation type="submission" date="2021-01" db="EMBL/GenBank/DDBJ databases">
        <authorList>
            <person name="Corre E."/>
            <person name="Pelletier E."/>
            <person name="Niang G."/>
            <person name="Scheremetjew M."/>
            <person name="Finn R."/>
            <person name="Kale V."/>
            <person name="Holt S."/>
            <person name="Cochrane G."/>
            <person name="Meng A."/>
            <person name="Brown T."/>
            <person name="Cohen L."/>
        </authorList>
    </citation>
    <scope>NUCLEOTIDE SEQUENCE</scope>
    <source>
        <strain evidence="7">CCMP3107</strain>
    </source>
</reference>
<feature type="transmembrane region" description="Helical" evidence="5">
    <location>
        <begin position="331"/>
        <end position="353"/>
    </location>
</feature>
<evidence type="ECO:0000256" key="5">
    <source>
        <dbReference type="SAM" id="Phobius"/>
    </source>
</evidence>
<feature type="transmembrane region" description="Helical" evidence="5">
    <location>
        <begin position="86"/>
        <end position="105"/>
    </location>
</feature>
<organism evidence="7">
    <name type="scientific">Heterosigma akashiwo</name>
    <name type="common">Chromophytic alga</name>
    <name type="synonym">Heterosigma carterae</name>
    <dbReference type="NCBI Taxonomy" id="2829"/>
    <lineage>
        <taxon>Eukaryota</taxon>
        <taxon>Sar</taxon>
        <taxon>Stramenopiles</taxon>
        <taxon>Ochrophyta</taxon>
        <taxon>Raphidophyceae</taxon>
        <taxon>Chattonellales</taxon>
        <taxon>Chattonellaceae</taxon>
        <taxon>Heterosigma</taxon>
    </lineage>
</organism>
<dbReference type="InterPro" id="IPR007300">
    <property type="entry name" value="CidB/LrgB"/>
</dbReference>
<feature type="transmembrane region" description="Helical" evidence="5">
    <location>
        <begin position="297"/>
        <end position="319"/>
    </location>
</feature>
<comment type="subcellular location">
    <subcellularLocation>
        <location evidence="1">Membrane</location>
        <topology evidence="1">Multi-pass membrane protein</topology>
    </subcellularLocation>
</comment>
<evidence type="ECO:0000313" key="7">
    <source>
        <dbReference type="EMBL" id="CAE0627793.1"/>
    </source>
</evidence>
<evidence type="ECO:0000256" key="3">
    <source>
        <dbReference type="ARBA" id="ARBA00022989"/>
    </source>
</evidence>
<keyword evidence="3 5" id="KW-1133">Transmembrane helix</keyword>
<feature type="transmembrane region" description="Helical" evidence="5">
    <location>
        <begin position="256"/>
        <end position="277"/>
    </location>
</feature>
<evidence type="ECO:0008006" key="8">
    <source>
        <dbReference type="Google" id="ProtNLM"/>
    </source>
</evidence>
<dbReference type="GO" id="GO:0016020">
    <property type="term" value="C:membrane"/>
    <property type="evidence" value="ECO:0007669"/>
    <property type="project" value="UniProtKB-SubCell"/>
</dbReference>
<keyword evidence="6" id="KW-0732">Signal</keyword>
<feature type="transmembrane region" description="Helical" evidence="5">
    <location>
        <begin position="373"/>
        <end position="397"/>
    </location>
</feature>
<dbReference type="EMBL" id="HBIU01014001">
    <property type="protein sequence ID" value="CAE0627793.1"/>
    <property type="molecule type" value="Transcribed_RNA"/>
</dbReference>
<accession>A0A6S9FDZ5</accession>